<dbReference type="Proteomes" id="UP000293162">
    <property type="component" value="Unassembled WGS sequence"/>
</dbReference>
<comment type="caution">
    <text evidence="2">The sequence shown here is derived from an EMBL/GenBank/DDBJ whole genome shotgun (WGS) entry which is preliminary data.</text>
</comment>
<protein>
    <submittedName>
        <fullName evidence="2">DUF4198 domain-containing protein</fullName>
    </submittedName>
</protein>
<evidence type="ECO:0000256" key="1">
    <source>
        <dbReference type="SAM" id="SignalP"/>
    </source>
</evidence>
<evidence type="ECO:0000313" key="3">
    <source>
        <dbReference type="Proteomes" id="UP000293162"/>
    </source>
</evidence>
<dbReference type="AlphaFoldDB" id="A0A4Q5M4K6"/>
<sequence>MKKLSLLLSLIIVSSLFAIAHEFWLEPQKFLLEAGEKLHLKIFVGEGFVGEEIDFSKFKVAKYTHYSPDDEENTSGSLNEQQLNDFLKFEKEGNHLIALNNTNKHIELEADKFNEYLKEEGLDNVLQWRKEHGALNKKGREMYQRCVKTLLQVGKTQNELYRRNTGMRLELIPQQNPYIAKESLTFQVLFDNKPVENALLLVWQKGIEKPNVRKFRTDATGKVTFSFEPKGIFMISTVQMVPHTDSTEADWQSYWGSYTFGFK</sequence>
<organism evidence="2 3">
    <name type="scientific">Emticicia agri</name>
    <dbReference type="NCBI Taxonomy" id="2492393"/>
    <lineage>
        <taxon>Bacteria</taxon>
        <taxon>Pseudomonadati</taxon>
        <taxon>Bacteroidota</taxon>
        <taxon>Cytophagia</taxon>
        <taxon>Cytophagales</taxon>
        <taxon>Leadbetterellaceae</taxon>
        <taxon>Emticicia</taxon>
    </lineage>
</organism>
<dbReference type="EMBL" id="SEWF01000005">
    <property type="protein sequence ID" value="RYU96843.1"/>
    <property type="molecule type" value="Genomic_DNA"/>
</dbReference>
<accession>A0A4Q5M4K6</accession>
<feature type="chain" id="PRO_5020382510" evidence="1">
    <location>
        <begin position="21"/>
        <end position="263"/>
    </location>
</feature>
<keyword evidence="3" id="KW-1185">Reference proteome</keyword>
<feature type="signal peptide" evidence="1">
    <location>
        <begin position="1"/>
        <end position="20"/>
    </location>
</feature>
<gene>
    <name evidence="2" type="ORF">EWM59_04765</name>
</gene>
<evidence type="ECO:0000313" key="2">
    <source>
        <dbReference type="EMBL" id="RYU96843.1"/>
    </source>
</evidence>
<keyword evidence="1" id="KW-0732">Signal</keyword>
<reference evidence="2 3" key="1">
    <citation type="submission" date="2019-02" db="EMBL/GenBank/DDBJ databases">
        <title>Bacterial novel species Emticicia sp. 17J42-9 isolated from soil.</title>
        <authorList>
            <person name="Jung H.-Y."/>
        </authorList>
    </citation>
    <scope>NUCLEOTIDE SEQUENCE [LARGE SCALE GENOMIC DNA]</scope>
    <source>
        <strain evidence="2 3">17J42-9</strain>
    </source>
</reference>
<name>A0A4Q5M4K6_9BACT</name>
<dbReference type="Pfam" id="PF10670">
    <property type="entry name" value="DUF4198"/>
    <property type="match status" value="1"/>
</dbReference>
<dbReference type="RefSeq" id="WP_130019798.1">
    <property type="nucleotide sequence ID" value="NZ_SEWF01000005.1"/>
</dbReference>
<proteinExistence type="predicted"/>
<dbReference type="InterPro" id="IPR019613">
    <property type="entry name" value="DUF4198"/>
</dbReference>
<dbReference type="OrthoDB" id="581894at2"/>